<feature type="region of interest" description="Disordered" evidence="14">
    <location>
        <begin position="316"/>
        <end position="356"/>
    </location>
</feature>
<dbReference type="EC" id="2.7.11.1" evidence="1"/>
<dbReference type="FunFam" id="3.30.200.20:FF:000035">
    <property type="entry name" value="Serine/threonine protein kinase Stk1"/>
    <property type="match status" value="1"/>
</dbReference>
<dbReference type="PROSITE" id="PS00108">
    <property type="entry name" value="PROTEIN_KINASE_ST"/>
    <property type="match status" value="1"/>
</dbReference>
<comment type="catalytic activity">
    <reaction evidence="10">
        <text>L-seryl-[protein] + ATP = O-phospho-L-seryl-[protein] + ADP + H(+)</text>
        <dbReference type="Rhea" id="RHEA:17989"/>
        <dbReference type="Rhea" id="RHEA-COMP:9863"/>
        <dbReference type="Rhea" id="RHEA-COMP:11604"/>
        <dbReference type="ChEBI" id="CHEBI:15378"/>
        <dbReference type="ChEBI" id="CHEBI:29999"/>
        <dbReference type="ChEBI" id="CHEBI:30616"/>
        <dbReference type="ChEBI" id="CHEBI:83421"/>
        <dbReference type="ChEBI" id="CHEBI:456216"/>
        <dbReference type="EC" id="2.7.11.1"/>
    </reaction>
</comment>
<dbReference type="InterPro" id="IPR017441">
    <property type="entry name" value="Protein_kinase_ATP_BS"/>
</dbReference>
<dbReference type="SMART" id="SM00740">
    <property type="entry name" value="PASTA"/>
    <property type="match status" value="3"/>
</dbReference>
<dbReference type="InterPro" id="IPR008271">
    <property type="entry name" value="Ser/Thr_kinase_AS"/>
</dbReference>
<evidence type="ECO:0000256" key="15">
    <source>
        <dbReference type="SAM" id="Phobius"/>
    </source>
</evidence>
<dbReference type="RefSeq" id="WP_118888946.1">
    <property type="nucleotide sequence ID" value="NZ_JAUOPF010000007.1"/>
</dbReference>
<dbReference type="PROSITE" id="PS51178">
    <property type="entry name" value="PASTA"/>
    <property type="match status" value="3"/>
</dbReference>
<keyword evidence="7 13" id="KW-0067">ATP-binding</keyword>
<keyword evidence="19" id="KW-1185">Reference proteome</keyword>
<keyword evidence="15" id="KW-0472">Membrane</keyword>
<dbReference type="CDD" id="cd14014">
    <property type="entry name" value="STKc_PknB_like"/>
    <property type="match status" value="1"/>
</dbReference>
<dbReference type="GO" id="GO:0009847">
    <property type="term" value="P:spore germination"/>
    <property type="evidence" value="ECO:0007669"/>
    <property type="project" value="UniProtKB-ARBA"/>
</dbReference>
<evidence type="ECO:0000256" key="10">
    <source>
        <dbReference type="ARBA" id="ARBA00048679"/>
    </source>
</evidence>
<dbReference type="EMBL" id="QWEH01000003">
    <property type="protein sequence ID" value="RHW33701.1"/>
    <property type="molecule type" value="Genomic_DNA"/>
</dbReference>
<dbReference type="GO" id="GO:0071224">
    <property type="term" value="P:cellular response to peptidoglycan"/>
    <property type="evidence" value="ECO:0007669"/>
    <property type="project" value="UniProtKB-ARBA"/>
</dbReference>
<dbReference type="SUPFAM" id="SSF56112">
    <property type="entry name" value="Protein kinase-like (PK-like)"/>
    <property type="match status" value="1"/>
</dbReference>
<reference evidence="18 19" key="1">
    <citation type="journal article" date="2007" name="Int. J. Syst. Evol. Microbiol.">
        <title>Oceanobacillus profundus sp. nov., isolated from a deep-sea sediment core.</title>
        <authorList>
            <person name="Kim Y.G."/>
            <person name="Choi D.H."/>
            <person name="Hyun S."/>
            <person name="Cho B.C."/>
        </authorList>
    </citation>
    <scope>NUCLEOTIDE SEQUENCE [LARGE SCALE GENOMIC DNA]</scope>
    <source>
        <strain evidence="18 19">DSM 18246</strain>
    </source>
</reference>
<dbReference type="Proteomes" id="UP000285456">
    <property type="component" value="Unassembled WGS sequence"/>
</dbReference>
<evidence type="ECO:0000256" key="12">
    <source>
        <dbReference type="ARBA" id="ARBA00070041"/>
    </source>
</evidence>
<name>A0A417YKG6_9BACI</name>
<sequence length="720" mass="80390">MRSGHLLNERYKIIEKIGGGGMANVFLARDTILNRDVAVKALRMEYIHDEEFIARFDREAQSATSLSHPNIVNIFDVGEEDQVLYMVMEYVDGMTLKEYIQNNGPIDVRVALDIMKQLISAIAHAHANDIVHRDIKPQNILINSFGQVKVTDFGIAIALSATSLTQTNSILGSVHYLSPEQARGGMATKKSDIYSIGIVLYELLTGKLPFSGQSPVSIALKHLQTNTPSVRRFNQDIPQSVENIVLKATAKDPFHRYENIYELEEAIENALHPDKLNEPLYAPPVEVGEETKAIPIITDQQIEEDMDQATLVHQFDDGTKNYPEDHPAEKNAGKKAKKTKKIKDKKPAKTKPPKKKRGKKKWIIIIVVLLLLAAGIAAMFIIPDLMQPKDIIVKDVSEMEVEEAREVLEADKFIVEEEETYSDEIEEGLVVQTDPKAGRSAKEGSTVTLFVSQGKERVTFEDYVGRDFSQVNRLLEDEGFTNIITIEKHSDNPEGEIITQIQPEPGSEVVPSEERVIFEVSIGPEAIRLNNLAGMTEDEARSYLEGENLVMNVIKENSETVPEGEVIRQDPASGAEVEEGSTVNVYISSGPEARPPRSHTISLTVPYNPETEDDEEDQGNEGNQGNQGNEGNQGNQGNQGNRGNEGNQEEDSEPVEQIVRIYIGDANNEISDVYREEVITEDREFEFTLTIAPDSEAEYTITRDDEVIRNRTVSYDGEEE</sequence>
<proteinExistence type="predicted"/>
<keyword evidence="4" id="KW-0808">Transferase</keyword>
<evidence type="ECO:0000256" key="14">
    <source>
        <dbReference type="SAM" id="MobiDB-lite"/>
    </source>
</evidence>
<keyword evidence="15" id="KW-0812">Transmembrane</keyword>
<keyword evidence="15" id="KW-1133">Transmembrane helix</keyword>
<comment type="catalytic activity">
    <reaction evidence="9">
        <text>L-threonyl-[protein] + ATP = O-phospho-L-threonyl-[protein] + ADP + H(+)</text>
        <dbReference type="Rhea" id="RHEA:46608"/>
        <dbReference type="Rhea" id="RHEA-COMP:11060"/>
        <dbReference type="Rhea" id="RHEA-COMP:11605"/>
        <dbReference type="ChEBI" id="CHEBI:15378"/>
        <dbReference type="ChEBI" id="CHEBI:30013"/>
        <dbReference type="ChEBI" id="CHEBI:30616"/>
        <dbReference type="ChEBI" id="CHEBI:61977"/>
        <dbReference type="ChEBI" id="CHEBI:456216"/>
        <dbReference type="EC" id="2.7.11.1"/>
    </reaction>
</comment>
<feature type="transmembrane region" description="Helical" evidence="15">
    <location>
        <begin position="362"/>
        <end position="382"/>
    </location>
</feature>
<evidence type="ECO:0000256" key="7">
    <source>
        <dbReference type="ARBA" id="ARBA00022840"/>
    </source>
</evidence>
<evidence type="ECO:0000256" key="9">
    <source>
        <dbReference type="ARBA" id="ARBA00047899"/>
    </source>
</evidence>
<keyword evidence="3" id="KW-0309">Germination</keyword>
<dbReference type="CDD" id="cd06577">
    <property type="entry name" value="PASTA_pknB"/>
    <property type="match status" value="3"/>
</dbReference>
<dbReference type="OrthoDB" id="9788659at2"/>
<evidence type="ECO:0000256" key="5">
    <source>
        <dbReference type="ARBA" id="ARBA00022741"/>
    </source>
</evidence>
<evidence type="ECO:0000313" key="19">
    <source>
        <dbReference type="Proteomes" id="UP000285456"/>
    </source>
</evidence>
<dbReference type="InterPro" id="IPR011009">
    <property type="entry name" value="Kinase-like_dom_sf"/>
</dbReference>
<dbReference type="SMART" id="SM00220">
    <property type="entry name" value="S_TKc"/>
    <property type="match status" value="1"/>
</dbReference>
<keyword evidence="5 13" id="KW-0547">Nucleotide-binding</keyword>
<feature type="domain" description="PASTA" evidence="17">
    <location>
        <begin position="454"/>
        <end position="522"/>
    </location>
</feature>
<protein>
    <recommendedName>
        <fullName evidence="12">Serine/threonine-protein kinase PrkC</fullName>
        <ecNumber evidence="1">2.7.11.1</ecNumber>
    </recommendedName>
</protein>
<dbReference type="AlphaFoldDB" id="A0A417YKG6"/>
<comment type="caution">
    <text evidence="18">The sequence shown here is derived from an EMBL/GenBank/DDBJ whole genome shotgun (WGS) entry which is preliminary data.</text>
</comment>
<dbReference type="Pfam" id="PF00069">
    <property type="entry name" value="Pkinase"/>
    <property type="match status" value="1"/>
</dbReference>
<feature type="domain" description="PASTA" evidence="17">
    <location>
        <begin position="387"/>
        <end position="453"/>
    </location>
</feature>
<dbReference type="Gene3D" id="2.60.40.2560">
    <property type="match status" value="1"/>
</dbReference>
<accession>A0A417YKG6</accession>
<dbReference type="Gene3D" id="1.10.510.10">
    <property type="entry name" value="Transferase(Phosphotransferase) domain 1"/>
    <property type="match status" value="1"/>
</dbReference>
<dbReference type="InterPro" id="IPR005543">
    <property type="entry name" value="PASTA_dom"/>
</dbReference>
<evidence type="ECO:0000256" key="13">
    <source>
        <dbReference type="PROSITE-ProRule" id="PRU10141"/>
    </source>
</evidence>
<evidence type="ECO:0000313" key="18">
    <source>
        <dbReference type="EMBL" id="RHW33701.1"/>
    </source>
</evidence>
<evidence type="ECO:0000256" key="11">
    <source>
        <dbReference type="ARBA" id="ARBA00060432"/>
    </source>
</evidence>
<dbReference type="GO" id="GO:0007165">
    <property type="term" value="P:signal transduction"/>
    <property type="evidence" value="ECO:0007669"/>
    <property type="project" value="UniProtKB-ARBA"/>
</dbReference>
<evidence type="ECO:0000256" key="1">
    <source>
        <dbReference type="ARBA" id="ARBA00012513"/>
    </source>
</evidence>
<organism evidence="18 19">
    <name type="scientific">Oceanobacillus profundus</name>
    <dbReference type="NCBI Taxonomy" id="372463"/>
    <lineage>
        <taxon>Bacteria</taxon>
        <taxon>Bacillati</taxon>
        <taxon>Bacillota</taxon>
        <taxon>Bacilli</taxon>
        <taxon>Bacillales</taxon>
        <taxon>Bacillaceae</taxon>
        <taxon>Oceanobacillus</taxon>
    </lineage>
</organism>
<dbReference type="Gene3D" id="3.30.10.20">
    <property type="match status" value="3"/>
</dbReference>
<feature type="domain" description="Protein kinase" evidence="16">
    <location>
        <begin position="11"/>
        <end position="275"/>
    </location>
</feature>
<dbReference type="FunFam" id="1.10.510.10:FF:000021">
    <property type="entry name" value="Serine/threonine protein kinase"/>
    <property type="match status" value="1"/>
</dbReference>
<dbReference type="PANTHER" id="PTHR43289">
    <property type="entry name" value="MITOGEN-ACTIVATED PROTEIN KINASE KINASE KINASE 20-RELATED"/>
    <property type="match status" value="1"/>
</dbReference>
<evidence type="ECO:0000256" key="3">
    <source>
        <dbReference type="ARBA" id="ARBA00022544"/>
    </source>
</evidence>
<keyword evidence="8" id="KW-0735">Signal-anchor</keyword>
<feature type="compositionally biased region" description="Basic and acidic residues" evidence="14">
    <location>
        <begin position="316"/>
        <end position="332"/>
    </location>
</feature>
<feature type="compositionally biased region" description="Acidic residues" evidence="14">
    <location>
        <begin position="610"/>
        <end position="619"/>
    </location>
</feature>
<dbReference type="InterPro" id="IPR000719">
    <property type="entry name" value="Prot_kinase_dom"/>
</dbReference>
<comment type="subcellular location">
    <subcellularLocation>
        <location evidence="11">Spore membrane</location>
        <topology evidence="11">Single-pass type II membrane protein</topology>
    </subcellularLocation>
</comment>
<evidence type="ECO:0000256" key="4">
    <source>
        <dbReference type="ARBA" id="ARBA00022679"/>
    </source>
</evidence>
<evidence type="ECO:0000256" key="8">
    <source>
        <dbReference type="ARBA" id="ARBA00022968"/>
    </source>
</evidence>
<gene>
    <name evidence="18" type="primary">pknB</name>
    <name evidence="18" type="ORF">D1B32_06570</name>
</gene>
<dbReference type="Gene3D" id="3.30.200.20">
    <property type="entry name" value="Phosphorylase Kinase, domain 1"/>
    <property type="match status" value="1"/>
</dbReference>
<dbReference type="NCBIfam" id="NF033483">
    <property type="entry name" value="PknB_PASTA_kin"/>
    <property type="match status" value="1"/>
</dbReference>
<feature type="domain" description="PASTA" evidence="17">
    <location>
        <begin position="523"/>
        <end position="589"/>
    </location>
</feature>
<dbReference type="GO" id="GO:0005524">
    <property type="term" value="F:ATP binding"/>
    <property type="evidence" value="ECO:0007669"/>
    <property type="project" value="UniProtKB-UniRule"/>
</dbReference>
<keyword evidence="6 18" id="KW-0418">Kinase</keyword>
<evidence type="ECO:0000256" key="6">
    <source>
        <dbReference type="ARBA" id="ARBA00022777"/>
    </source>
</evidence>
<dbReference type="Pfam" id="PF03793">
    <property type="entry name" value="PASTA"/>
    <property type="match status" value="3"/>
</dbReference>
<feature type="binding site" evidence="13">
    <location>
        <position position="40"/>
    </location>
    <ligand>
        <name>ATP</name>
        <dbReference type="ChEBI" id="CHEBI:30616"/>
    </ligand>
</feature>
<dbReference type="PANTHER" id="PTHR43289:SF34">
    <property type="entry name" value="SERINE_THREONINE-PROTEIN KINASE YBDM-RELATED"/>
    <property type="match status" value="1"/>
</dbReference>
<keyword evidence="2" id="KW-0723">Serine/threonine-protein kinase</keyword>
<feature type="compositionally biased region" description="Basic residues" evidence="14">
    <location>
        <begin position="333"/>
        <end position="356"/>
    </location>
</feature>
<dbReference type="PROSITE" id="PS00107">
    <property type="entry name" value="PROTEIN_KINASE_ATP"/>
    <property type="match status" value="1"/>
</dbReference>
<evidence type="ECO:0000256" key="2">
    <source>
        <dbReference type="ARBA" id="ARBA00022527"/>
    </source>
</evidence>
<evidence type="ECO:0000259" key="16">
    <source>
        <dbReference type="PROSITE" id="PS50011"/>
    </source>
</evidence>
<dbReference type="PROSITE" id="PS50011">
    <property type="entry name" value="PROTEIN_KINASE_DOM"/>
    <property type="match status" value="1"/>
</dbReference>
<feature type="region of interest" description="Disordered" evidence="14">
    <location>
        <begin position="560"/>
        <end position="653"/>
    </location>
</feature>
<dbReference type="GO" id="GO:0004674">
    <property type="term" value="F:protein serine/threonine kinase activity"/>
    <property type="evidence" value="ECO:0007669"/>
    <property type="project" value="UniProtKB-KW"/>
</dbReference>
<evidence type="ECO:0000259" key="17">
    <source>
        <dbReference type="PROSITE" id="PS51178"/>
    </source>
</evidence>
<feature type="compositionally biased region" description="Low complexity" evidence="14">
    <location>
        <begin position="620"/>
        <end position="646"/>
    </location>
</feature>